<name>A0AAW8R200_9ALTE</name>
<dbReference type="EMBL" id="JAVRIE010000002">
    <property type="protein sequence ID" value="MDT0582115.1"/>
    <property type="molecule type" value="Genomic_DNA"/>
</dbReference>
<proteinExistence type="predicted"/>
<dbReference type="PROSITE" id="PS51257">
    <property type="entry name" value="PROKAR_LIPOPROTEIN"/>
    <property type="match status" value="1"/>
</dbReference>
<evidence type="ECO:0000313" key="2">
    <source>
        <dbReference type="EMBL" id="MDT0582115.1"/>
    </source>
</evidence>
<evidence type="ECO:0000313" key="3">
    <source>
        <dbReference type="Proteomes" id="UP001249020"/>
    </source>
</evidence>
<reference evidence="2 3" key="1">
    <citation type="submission" date="2023-09" db="EMBL/GenBank/DDBJ databases">
        <authorList>
            <person name="Rey-Velasco X."/>
        </authorList>
    </citation>
    <scope>NUCLEOTIDE SEQUENCE [LARGE SCALE GENOMIC DNA]</scope>
    <source>
        <strain evidence="2 3">W409</strain>
    </source>
</reference>
<keyword evidence="1" id="KW-0732">Signal</keyword>
<keyword evidence="3" id="KW-1185">Reference proteome</keyword>
<sequence>MKNIVKSLLLGSFLLFLSACENENSVTSNSNANLPAAKINQENLLLIMQSIKDNKKLSEFNIQRDSCIDRNCRRQAKYSFFENAFTEHGFSHIDTFKSYIDLVKSESEFSELFGAWGQIFMPTFECISKDECKAWLINSGKITESEITKMNTQ</sequence>
<evidence type="ECO:0008006" key="4">
    <source>
        <dbReference type="Google" id="ProtNLM"/>
    </source>
</evidence>
<organism evidence="2 3">
    <name type="scientific">Brumicola blandensis</name>
    <dbReference type="NCBI Taxonomy" id="3075611"/>
    <lineage>
        <taxon>Bacteria</taxon>
        <taxon>Pseudomonadati</taxon>
        <taxon>Pseudomonadota</taxon>
        <taxon>Gammaproteobacteria</taxon>
        <taxon>Alteromonadales</taxon>
        <taxon>Alteromonadaceae</taxon>
        <taxon>Brumicola</taxon>
    </lineage>
</organism>
<dbReference type="Proteomes" id="UP001249020">
    <property type="component" value="Unassembled WGS sequence"/>
</dbReference>
<dbReference type="AlphaFoldDB" id="A0AAW8R200"/>
<comment type="caution">
    <text evidence="2">The sequence shown here is derived from an EMBL/GenBank/DDBJ whole genome shotgun (WGS) entry which is preliminary data.</text>
</comment>
<feature type="chain" id="PRO_5043387224" description="Lipoprotein" evidence="1">
    <location>
        <begin position="22"/>
        <end position="153"/>
    </location>
</feature>
<dbReference type="RefSeq" id="WP_311360897.1">
    <property type="nucleotide sequence ID" value="NZ_JAVRIE010000002.1"/>
</dbReference>
<evidence type="ECO:0000256" key="1">
    <source>
        <dbReference type="SAM" id="SignalP"/>
    </source>
</evidence>
<protein>
    <recommendedName>
        <fullName evidence="4">Lipoprotein</fullName>
    </recommendedName>
</protein>
<accession>A0AAW8R200</accession>
<gene>
    <name evidence="2" type="ORF">RM544_06170</name>
</gene>
<feature type="signal peptide" evidence="1">
    <location>
        <begin position="1"/>
        <end position="21"/>
    </location>
</feature>